<gene>
    <name evidence="2" type="ORF">R5W23_002083</name>
</gene>
<name>A0ABU5F295_9BACT</name>
<feature type="signal peptide" evidence="1">
    <location>
        <begin position="1"/>
        <end position="28"/>
    </location>
</feature>
<organism evidence="2 3">
    <name type="scientific">Gemmata algarum</name>
    <dbReference type="NCBI Taxonomy" id="2975278"/>
    <lineage>
        <taxon>Bacteria</taxon>
        <taxon>Pseudomonadati</taxon>
        <taxon>Planctomycetota</taxon>
        <taxon>Planctomycetia</taxon>
        <taxon>Gemmatales</taxon>
        <taxon>Gemmataceae</taxon>
        <taxon>Gemmata</taxon>
    </lineage>
</organism>
<reference evidence="3" key="1">
    <citation type="journal article" date="2023" name="Mar. Drugs">
        <title>Gemmata algarum, a Novel Planctomycete Isolated from an Algal Mat, Displays Antimicrobial Activity.</title>
        <authorList>
            <person name="Kumar G."/>
            <person name="Kallscheuer N."/>
            <person name="Kashif M."/>
            <person name="Ahamad S."/>
            <person name="Jagadeeshwari U."/>
            <person name="Pannikurungottu S."/>
            <person name="Haufschild T."/>
            <person name="Kabuu M."/>
            <person name="Sasikala C."/>
            <person name="Jogler C."/>
            <person name="Ramana C."/>
        </authorList>
    </citation>
    <scope>NUCLEOTIDE SEQUENCE [LARGE SCALE GENOMIC DNA]</scope>
    <source>
        <strain evidence="3">JC673</strain>
    </source>
</reference>
<evidence type="ECO:0008006" key="4">
    <source>
        <dbReference type="Google" id="ProtNLM"/>
    </source>
</evidence>
<accession>A0ABU5F295</accession>
<sequence>MLRKLVLAWVMAAGSVGGLSAAAQPAHAGESGKVQFQVLVQNGSGWRVCGTYPDQSEARRNALRLCQEGNRVLIQEVVIGGKK</sequence>
<evidence type="ECO:0000313" key="2">
    <source>
        <dbReference type="EMBL" id="MDY3560835.1"/>
    </source>
</evidence>
<protein>
    <recommendedName>
        <fullName evidence="4">SPOR domain-containing protein</fullName>
    </recommendedName>
</protein>
<evidence type="ECO:0000313" key="3">
    <source>
        <dbReference type="Proteomes" id="UP001272242"/>
    </source>
</evidence>
<dbReference type="RefSeq" id="WP_261187288.1">
    <property type="nucleotide sequence ID" value="NZ_JAXBLV010000184.1"/>
</dbReference>
<dbReference type="EMBL" id="JAXBLV010000184">
    <property type="protein sequence ID" value="MDY3560835.1"/>
    <property type="molecule type" value="Genomic_DNA"/>
</dbReference>
<keyword evidence="3" id="KW-1185">Reference proteome</keyword>
<feature type="chain" id="PRO_5045254089" description="SPOR domain-containing protein" evidence="1">
    <location>
        <begin position="29"/>
        <end position="83"/>
    </location>
</feature>
<keyword evidence="1" id="KW-0732">Signal</keyword>
<proteinExistence type="predicted"/>
<evidence type="ECO:0000256" key="1">
    <source>
        <dbReference type="SAM" id="SignalP"/>
    </source>
</evidence>
<dbReference type="Proteomes" id="UP001272242">
    <property type="component" value="Unassembled WGS sequence"/>
</dbReference>
<comment type="caution">
    <text evidence="2">The sequence shown here is derived from an EMBL/GenBank/DDBJ whole genome shotgun (WGS) entry which is preliminary data.</text>
</comment>